<comment type="similarity">
    <text evidence="1">Belongs to the protein-tyrosine phosphatase family. Non-receptor class subfamily.</text>
</comment>
<evidence type="ECO:0000256" key="3">
    <source>
        <dbReference type="ARBA" id="ARBA00022912"/>
    </source>
</evidence>
<dbReference type="PROSITE" id="PS50056">
    <property type="entry name" value="TYR_PHOSPHATASE_2"/>
    <property type="match status" value="1"/>
</dbReference>
<dbReference type="Gene3D" id="3.90.190.10">
    <property type="entry name" value="Protein tyrosine phosphatase superfamily"/>
    <property type="match status" value="1"/>
</dbReference>
<dbReference type="EMBL" id="CALTRL010006005">
    <property type="protein sequence ID" value="CAH7688677.1"/>
    <property type="molecule type" value="Genomic_DNA"/>
</dbReference>
<proteinExistence type="inferred from homology"/>
<dbReference type="PANTHER" id="PTHR46588">
    <property type="entry name" value="SERINE/THREONINE/TYROSINE-INTERACTING PROTEIN"/>
    <property type="match status" value="1"/>
</dbReference>
<dbReference type="PROSITE" id="PS00383">
    <property type="entry name" value="TYR_PHOSPHATASE_1"/>
    <property type="match status" value="1"/>
</dbReference>
<dbReference type="InterPro" id="IPR000340">
    <property type="entry name" value="Dual-sp_phosphatase_cat-dom"/>
</dbReference>
<keyword evidence="9" id="KW-1185">Reference proteome</keyword>
<feature type="region of interest" description="Disordered" evidence="4">
    <location>
        <begin position="187"/>
        <end position="211"/>
    </location>
</feature>
<dbReference type="InterPro" id="IPR016130">
    <property type="entry name" value="Tyr_Pase_AS"/>
</dbReference>
<dbReference type="AlphaFoldDB" id="A0AAV0AL81"/>
<dbReference type="GO" id="GO:0005737">
    <property type="term" value="C:cytoplasm"/>
    <property type="evidence" value="ECO:0007669"/>
    <property type="project" value="TreeGrafter"/>
</dbReference>
<dbReference type="InterPro" id="IPR029021">
    <property type="entry name" value="Prot-tyrosine_phosphatase-like"/>
</dbReference>
<dbReference type="SUPFAM" id="SSF52799">
    <property type="entry name" value="(Phosphotyrosine protein) phosphatases II"/>
    <property type="match status" value="1"/>
</dbReference>
<dbReference type="GO" id="GO:0005654">
    <property type="term" value="C:nucleoplasm"/>
    <property type="evidence" value="ECO:0007669"/>
    <property type="project" value="TreeGrafter"/>
</dbReference>
<feature type="domain" description="Tyrosine specific protein phosphatases" evidence="6">
    <location>
        <begin position="95"/>
        <end position="153"/>
    </location>
</feature>
<dbReference type="PANTHER" id="PTHR46588:SF1">
    <property type="entry name" value="SERINE_THREONINE_TYROSINE-INTERACTING PROTEIN"/>
    <property type="match status" value="1"/>
</dbReference>
<name>A0AAV0AL81_PHAPC</name>
<dbReference type="GO" id="GO:0004721">
    <property type="term" value="F:phosphoprotein phosphatase activity"/>
    <property type="evidence" value="ECO:0007669"/>
    <property type="project" value="UniProtKB-KW"/>
</dbReference>
<gene>
    <name evidence="8" type="ORF">PPACK8108_LOCUS23675</name>
    <name evidence="7" type="ORF">PPACK8108_LOCUS4088</name>
</gene>
<evidence type="ECO:0000313" key="7">
    <source>
        <dbReference type="EMBL" id="CAH7669464.1"/>
    </source>
</evidence>
<dbReference type="PROSITE" id="PS50054">
    <property type="entry name" value="TYR_PHOSPHATASE_DUAL"/>
    <property type="match status" value="1"/>
</dbReference>
<dbReference type="SMART" id="SM00195">
    <property type="entry name" value="DSPc"/>
    <property type="match status" value="1"/>
</dbReference>
<evidence type="ECO:0000259" key="6">
    <source>
        <dbReference type="PROSITE" id="PS50056"/>
    </source>
</evidence>
<evidence type="ECO:0000256" key="2">
    <source>
        <dbReference type="ARBA" id="ARBA00022801"/>
    </source>
</evidence>
<dbReference type="InterPro" id="IPR052449">
    <property type="entry name" value="STYX-Interacting_Phosphatase"/>
</dbReference>
<dbReference type="InterPro" id="IPR020422">
    <property type="entry name" value="TYR_PHOSPHATASE_DUAL_dom"/>
</dbReference>
<evidence type="ECO:0000313" key="8">
    <source>
        <dbReference type="EMBL" id="CAH7688677.1"/>
    </source>
</evidence>
<dbReference type="InterPro" id="IPR000387">
    <property type="entry name" value="Tyr_Pase_dom"/>
</dbReference>
<evidence type="ECO:0000259" key="5">
    <source>
        <dbReference type="PROSITE" id="PS50054"/>
    </source>
</evidence>
<dbReference type="Proteomes" id="UP001153365">
    <property type="component" value="Unassembled WGS sequence"/>
</dbReference>
<feature type="domain" description="Tyrosine-protein phosphatase" evidence="5">
    <location>
        <begin position="29"/>
        <end position="175"/>
    </location>
</feature>
<dbReference type="EMBL" id="CALTRL010000737">
    <property type="protein sequence ID" value="CAH7669464.1"/>
    <property type="molecule type" value="Genomic_DNA"/>
</dbReference>
<accession>A0AAV0AL81</accession>
<evidence type="ECO:0000313" key="9">
    <source>
        <dbReference type="Proteomes" id="UP001153365"/>
    </source>
</evidence>
<dbReference type="Pfam" id="PF00782">
    <property type="entry name" value="DSPc"/>
    <property type="match status" value="1"/>
</dbReference>
<comment type="caution">
    <text evidence="7">The sequence shown here is derived from an EMBL/GenBank/DDBJ whole genome shotgun (WGS) entry which is preliminary data.</text>
</comment>
<evidence type="ECO:0000256" key="4">
    <source>
        <dbReference type="SAM" id="MobiDB-lite"/>
    </source>
</evidence>
<dbReference type="GO" id="GO:0070372">
    <property type="term" value="P:regulation of ERK1 and ERK2 cascade"/>
    <property type="evidence" value="ECO:0007669"/>
    <property type="project" value="TreeGrafter"/>
</dbReference>
<keyword evidence="3" id="KW-0904">Protein phosphatase</keyword>
<reference evidence="7" key="1">
    <citation type="submission" date="2022-06" db="EMBL/GenBank/DDBJ databases">
        <authorList>
            <consortium name="SYNGENTA / RWTH Aachen University"/>
        </authorList>
    </citation>
    <scope>NUCLEOTIDE SEQUENCE</scope>
</reference>
<feature type="compositionally biased region" description="Basic and acidic residues" evidence="4">
    <location>
        <begin position="187"/>
        <end position="205"/>
    </location>
</feature>
<dbReference type="FunFam" id="3.90.190.10:FF:000036">
    <property type="entry name" value="Serine/threonine/tyrosine-interacting protein a"/>
    <property type="match status" value="1"/>
</dbReference>
<sequence>MQFQGESVPQEIIRALGPPVEWRYEMRREAQEVLPSVFLGPYQASRDLDNLQRLGITHICCISETREAHLLKARFPENLKYLVLDIRDATDQNLISIFPRVKEFIDSALGCSGRVLVHCGDGLSRSPALMTAYVMASFNISAEAAFQFVQSRRFCVSPNLGFLHQLNAYEPICEAQRTMAFQDDSMFDRQPTRRKRSASEEEIFRAMRPAP</sequence>
<dbReference type="GO" id="GO:0062026">
    <property type="term" value="P:negative regulation of SCF-dependent proteasomal ubiquitin-dependent catabolic process"/>
    <property type="evidence" value="ECO:0007669"/>
    <property type="project" value="TreeGrafter"/>
</dbReference>
<protein>
    <submittedName>
        <fullName evidence="7">Protein-tyrosine phosphatase-like protein</fullName>
    </submittedName>
</protein>
<keyword evidence="2" id="KW-0378">Hydrolase</keyword>
<evidence type="ECO:0000256" key="1">
    <source>
        <dbReference type="ARBA" id="ARBA00009649"/>
    </source>
</evidence>
<organism evidence="7 9">
    <name type="scientific">Phakopsora pachyrhizi</name>
    <name type="common">Asian soybean rust disease fungus</name>
    <dbReference type="NCBI Taxonomy" id="170000"/>
    <lineage>
        <taxon>Eukaryota</taxon>
        <taxon>Fungi</taxon>
        <taxon>Dikarya</taxon>
        <taxon>Basidiomycota</taxon>
        <taxon>Pucciniomycotina</taxon>
        <taxon>Pucciniomycetes</taxon>
        <taxon>Pucciniales</taxon>
        <taxon>Phakopsoraceae</taxon>
        <taxon>Phakopsora</taxon>
    </lineage>
</organism>
<dbReference type="GO" id="GO:1990444">
    <property type="term" value="F:F-box domain binding"/>
    <property type="evidence" value="ECO:0007669"/>
    <property type="project" value="TreeGrafter"/>
</dbReference>